<evidence type="ECO:0000256" key="1">
    <source>
        <dbReference type="SAM" id="MobiDB-lite"/>
    </source>
</evidence>
<feature type="compositionally biased region" description="Polar residues" evidence="1">
    <location>
        <begin position="149"/>
        <end position="163"/>
    </location>
</feature>
<feature type="compositionally biased region" description="Basic and acidic residues" evidence="1">
    <location>
        <begin position="257"/>
        <end position="275"/>
    </location>
</feature>
<keyword evidence="3" id="KW-1185">Reference proteome</keyword>
<dbReference type="EMBL" id="MU827779">
    <property type="protein sequence ID" value="KAJ7339370.1"/>
    <property type="molecule type" value="Genomic_DNA"/>
</dbReference>
<feature type="compositionally biased region" description="Basic and acidic residues" evidence="1">
    <location>
        <begin position="113"/>
        <end position="126"/>
    </location>
</feature>
<evidence type="ECO:0000313" key="2">
    <source>
        <dbReference type="EMBL" id="KAJ7339370.1"/>
    </source>
</evidence>
<feature type="compositionally biased region" description="Polar residues" evidence="1">
    <location>
        <begin position="46"/>
        <end position="75"/>
    </location>
</feature>
<feature type="compositionally biased region" description="Polar residues" evidence="1">
    <location>
        <begin position="82"/>
        <end position="97"/>
    </location>
</feature>
<feature type="region of interest" description="Disordered" evidence="1">
    <location>
        <begin position="46"/>
        <end position="367"/>
    </location>
</feature>
<feature type="compositionally biased region" description="Basic and acidic residues" evidence="1">
    <location>
        <begin position="230"/>
        <end position="249"/>
    </location>
</feature>
<protein>
    <submittedName>
        <fullName evidence="2">Uncharacterized protein</fullName>
    </submittedName>
</protein>
<accession>A0A9X0CGG9</accession>
<dbReference type="Proteomes" id="UP001163046">
    <property type="component" value="Unassembled WGS sequence"/>
</dbReference>
<feature type="compositionally biased region" description="Low complexity" evidence="1">
    <location>
        <begin position="167"/>
        <end position="177"/>
    </location>
</feature>
<reference evidence="2" key="1">
    <citation type="submission" date="2023-01" db="EMBL/GenBank/DDBJ databases">
        <title>Genome assembly of the deep-sea coral Lophelia pertusa.</title>
        <authorList>
            <person name="Herrera S."/>
            <person name="Cordes E."/>
        </authorList>
    </citation>
    <scope>NUCLEOTIDE SEQUENCE</scope>
    <source>
        <strain evidence="2">USNM1676648</strain>
        <tissue evidence="2">Polyp</tissue>
    </source>
</reference>
<comment type="caution">
    <text evidence="2">The sequence shown here is derived from an EMBL/GenBank/DDBJ whole genome shotgun (WGS) entry which is preliminary data.</text>
</comment>
<proteinExistence type="predicted"/>
<organism evidence="2 3">
    <name type="scientific">Desmophyllum pertusum</name>
    <dbReference type="NCBI Taxonomy" id="174260"/>
    <lineage>
        <taxon>Eukaryota</taxon>
        <taxon>Metazoa</taxon>
        <taxon>Cnidaria</taxon>
        <taxon>Anthozoa</taxon>
        <taxon>Hexacorallia</taxon>
        <taxon>Scleractinia</taxon>
        <taxon>Caryophylliina</taxon>
        <taxon>Caryophylliidae</taxon>
        <taxon>Desmophyllum</taxon>
    </lineage>
</organism>
<name>A0A9X0CGG9_9CNID</name>
<dbReference type="AlphaFoldDB" id="A0A9X0CGG9"/>
<feature type="compositionally biased region" description="Low complexity" evidence="1">
    <location>
        <begin position="281"/>
        <end position="302"/>
    </location>
</feature>
<sequence length="367" mass="39190">MMQCPSCGETDLLPKFKLCPFCGFLLPCAQNELSKVEQGIVPTTVQQSHLSTRNNSDLGVDNRQNQGENQQQDVSTTEREQPQSSTGQHPGPTQQPNKDYVGSVTVQPDDTPTEERAGLSENDQRPEYTQPTSFDQGHEDAVGSKGAGVTNTTRETIGDQTDLSDAVPSTTPSVTPPLEGQAERISCSTDPHRGNVAPGGETAVTASSTSDNTKDENSAEAVRCPAVLEGSERDADSAEPKTTSEKSSDNRSQTMPDDQRQKLVNDSERKERDMTESGEDPPTAGATTTSTTPQQKPPETQTLLGSGSETEDSKTHAQNTDTGSRGPVTRQAANRGNPNQSNKTPSSVPQHPLDKPGNDDGVTEVMN</sequence>
<dbReference type="OrthoDB" id="10673889at2759"/>
<evidence type="ECO:0000313" key="3">
    <source>
        <dbReference type="Proteomes" id="UP001163046"/>
    </source>
</evidence>
<gene>
    <name evidence="2" type="ORF">OS493_005764</name>
</gene>
<feature type="compositionally biased region" description="Polar residues" evidence="1">
    <location>
        <begin position="331"/>
        <end position="349"/>
    </location>
</feature>